<accession>A0A1I6R5I4</accession>
<feature type="coiled-coil region" evidence="1">
    <location>
        <begin position="150"/>
        <end position="177"/>
    </location>
</feature>
<evidence type="ECO:0000313" key="4">
    <source>
        <dbReference type="EMBL" id="SFS59957.1"/>
    </source>
</evidence>
<dbReference type="Pfam" id="PF03713">
    <property type="entry name" value="DUF305"/>
    <property type="match status" value="1"/>
</dbReference>
<evidence type="ECO:0000259" key="3">
    <source>
        <dbReference type="Pfam" id="PF03713"/>
    </source>
</evidence>
<evidence type="ECO:0000256" key="1">
    <source>
        <dbReference type="SAM" id="Coils"/>
    </source>
</evidence>
<dbReference type="STRING" id="593133.SAMN04488006_2242"/>
<feature type="transmembrane region" description="Helical" evidence="2">
    <location>
        <begin position="95"/>
        <end position="112"/>
    </location>
</feature>
<dbReference type="AlphaFoldDB" id="A0A1I6R5I4"/>
<dbReference type="InterPro" id="IPR012347">
    <property type="entry name" value="Ferritin-like"/>
</dbReference>
<evidence type="ECO:0000256" key="2">
    <source>
        <dbReference type="SAM" id="Phobius"/>
    </source>
</evidence>
<sequence>MYSICNYTHVNILNKKKMENSNTHKKKNNNYTTFILMLIASFIAMYITMYFNTYTIDHVYFSLTRFYMSCMGIAAMALIMFIFMRKMYKNRKKNLAILLGSILLFTSSLVLVRSQSPIIGDVLWMEAMIPHHSIAILTSKRAAIKDPEVKKLAEGIIETQQKEIKEMKAMIKRLKSSEKQ</sequence>
<reference evidence="5" key="1">
    <citation type="submission" date="2016-10" db="EMBL/GenBank/DDBJ databases">
        <authorList>
            <person name="Varghese N."/>
            <person name="Submissions S."/>
        </authorList>
    </citation>
    <scope>NUCLEOTIDE SEQUENCE [LARGE SCALE GENOMIC DNA]</scope>
    <source>
        <strain evidence="5">DSM 24450</strain>
    </source>
</reference>
<dbReference type="Gene3D" id="1.20.1260.10">
    <property type="match status" value="1"/>
</dbReference>
<feature type="transmembrane region" description="Helical" evidence="2">
    <location>
        <begin position="31"/>
        <end position="51"/>
    </location>
</feature>
<keyword evidence="5" id="KW-1185">Reference proteome</keyword>
<feature type="transmembrane region" description="Helical" evidence="2">
    <location>
        <begin position="63"/>
        <end position="83"/>
    </location>
</feature>
<feature type="domain" description="DUF305" evidence="3">
    <location>
        <begin position="121"/>
        <end position="170"/>
    </location>
</feature>
<dbReference type="EMBL" id="FOZP01000005">
    <property type="protein sequence ID" value="SFS59957.1"/>
    <property type="molecule type" value="Genomic_DNA"/>
</dbReference>
<keyword evidence="2" id="KW-1133">Transmembrane helix</keyword>
<keyword evidence="2" id="KW-0812">Transmembrane</keyword>
<organism evidence="4 5">
    <name type="scientific">Lutibacter maritimus</name>
    <dbReference type="NCBI Taxonomy" id="593133"/>
    <lineage>
        <taxon>Bacteria</taxon>
        <taxon>Pseudomonadati</taxon>
        <taxon>Bacteroidota</taxon>
        <taxon>Flavobacteriia</taxon>
        <taxon>Flavobacteriales</taxon>
        <taxon>Flavobacteriaceae</taxon>
        <taxon>Lutibacter</taxon>
    </lineage>
</organism>
<protein>
    <recommendedName>
        <fullName evidence="3">DUF305 domain-containing protein</fullName>
    </recommendedName>
</protein>
<keyword evidence="2" id="KW-0472">Membrane</keyword>
<name>A0A1I6R5I4_9FLAO</name>
<dbReference type="Proteomes" id="UP000199312">
    <property type="component" value="Unassembled WGS sequence"/>
</dbReference>
<dbReference type="InterPro" id="IPR005183">
    <property type="entry name" value="DUF305_CopM-like"/>
</dbReference>
<evidence type="ECO:0000313" key="5">
    <source>
        <dbReference type="Proteomes" id="UP000199312"/>
    </source>
</evidence>
<keyword evidence="1" id="KW-0175">Coiled coil</keyword>
<gene>
    <name evidence="4" type="ORF">SAMN04488006_2242</name>
</gene>
<proteinExistence type="predicted"/>